<dbReference type="InterPro" id="IPR038187">
    <property type="entry name" value="NAC_A/B_dom_sf"/>
</dbReference>
<evidence type="ECO:0000313" key="6">
    <source>
        <dbReference type="Proteomes" id="UP001344447"/>
    </source>
</evidence>
<reference evidence="5 6" key="1">
    <citation type="submission" date="2023-11" db="EMBL/GenBank/DDBJ databases">
        <title>Dfirmibasis_genome.</title>
        <authorList>
            <person name="Edelbroek B."/>
            <person name="Kjellin J."/>
            <person name="Jerlstrom-Hultqvist J."/>
            <person name="Soderbom F."/>
        </authorList>
    </citation>
    <scope>NUCLEOTIDE SEQUENCE [LARGE SCALE GENOMIC DNA]</scope>
    <source>
        <strain evidence="5 6">TNS-C-14</strain>
    </source>
</reference>
<dbReference type="InterPro" id="IPR039370">
    <property type="entry name" value="BTF3"/>
</dbReference>
<name>A0AAN7Z4Z4_9MYCE</name>
<gene>
    <name evidence="5" type="ORF">RB653_006001</name>
</gene>
<dbReference type="SMART" id="SM01407">
    <property type="entry name" value="NAC"/>
    <property type="match status" value="1"/>
</dbReference>
<dbReference type="EMBL" id="JAVFKY010000001">
    <property type="protein sequence ID" value="KAK5584390.1"/>
    <property type="molecule type" value="Genomic_DNA"/>
</dbReference>
<sequence>MDSEIARLHKLAEERIRTGGKGSMRRKQQVTHKGATSVDDKKLHVKLANLGVKPIGAVDEANFFKADGNIIHFKNPTIQTASKTFVISGKNETKPMASIPHVIAQLGAENLNQIKKMADAFSAAKNANTDDIPDLVSFDSKQ</sequence>
<dbReference type="FunFam" id="2.20.70.30:FF:000001">
    <property type="entry name" value="Transcription factor BTF3 homolog"/>
    <property type="match status" value="1"/>
</dbReference>
<proteinExistence type="inferred from homology"/>
<feature type="region of interest" description="Disordered" evidence="3">
    <location>
        <begin position="19"/>
        <end position="38"/>
    </location>
</feature>
<accession>A0AAN7Z4Z4</accession>
<keyword evidence="2" id="KW-0805">Transcription regulation</keyword>
<evidence type="ECO:0000259" key="4">
    <source>
        <dbReference type="PROSITE" id="PS51151"/>
    </source>
</evidence>
<dbReference type="InterPro" id="IPR002715">
    <property type="entry name" value="Nas_poly-pep-assoc_cplx_dom"/>
</dbReference>
<dbReference type="PANTHER" id="PTHR10351">
    <property type="entry name" value="TRANSCRIPTION FACTOR BTF3 FAMILY MEMBER"/>
    <property type="match status" value="1"/>
</dbReference>
<evidence type="ECO:0000256" key="1">
    <source>
        <dbReference type="ARBA" id="ARBA00005296"/>
    </source>
</evidence>
<evidence type="ECO:0000256" key="2">
    <source>
        <dbReference type="RuleBase" id="RU361272"/>
    </source>
</evidence>
<organism evidence="5 6">
    <name type="scientific">Dictyostelium firmibasis</name>
    <dbReference type="NCBI Taxonomy" id="79012"/>
    <lineage>
        <taxon>Eukaryota</taxon>
        <taxon>Amoebozoa</taxon>
        <taxon>Evosea</taxon>
        <taxon>Eumycetozoa</taxon>
        <taxon>Dictyostelia</taxon>
        <taxon>Dictyosteliales</taxon>
        <taxon>Dictyosteliaceae</taxon>
        <taxon>Dictyostelium</taxon>
    </lineage>
</organism>
<comment type="similarity">
    <text evidence="1 2">Belongs to the NAC-beta family.</text>
</comment>
<evidence type="ECO:0000313" key="5">
    <source>
        <dbReference type="EMBL" id="KAK5584390.1"/>
    </source>
</evidence>
<protein>
    <recommendedName>
        <fullName evidence="2">Nascent polypeptide-associated complex subunit beta</fullName>
    </recommendedName>
</protein>
<dbReference type="PROSITE" id="PS51151">
    <property type="entry name" value="NAC_AB"/>
    <property type="match status" value="1"/>
</dbReference>
<evidence type="ECO:0000256" key="3">
    <source>
        <dbReference type="SAM" id="MobiDB-lite"/>
    </source>
</evidence>
<dbReference type="Pfam" id="PF01849">
    <property type="entry name" value="NAC"/>
    <property type="match status" value="1"/>
</dbReference>
<comment type="subunit">
    <text evidence="2">Part of the nascent polypeptide-associated complex (NAC).</text>
</comment>
<dbReference type="AlphaFoldDB" id="A0AAN7Z4Z4"/>
<dbReference type="Proteomes" id="UP001344447">
    <property type="component" value="Unassembled WGS sequence"/>
</dbReference>
<dbReference type="CDD" id="cd22055">
    <property type="entry name" value="NAC_BTF3"/>
    <property type="match status" value="1"/>
</dbReference>
<comment type="caution">
    <text evidence="5">The sequence shown here is derived from an EMBL/GenBank/DDBJ whole genome shotgun (WGS) entry which is preliminary data.</text>
</comment>
<feature type="domain" description="NAC-A/B" evidence="4">
    <location>
        <begin position="37"/>
        <end position="100"/>
    </location>
</feature>
<keyword evidence="2" id="KW-0804">Transcription</keyword>
<keyword evidence="6" id="KW-1185">Reference proteome</keyword>
<dbReference type="Gene3D" id="2.20.70.30">
    <property type="entry name" value="Nascent polypeptide-associated complex domain"/>
    <property type="match status" value="1"/>
</dbReference>